<evidence type="ECO:0000259" key="8">
    <source>
        <dbReference type="Pfam" id="PF08281"/>
    </source>
</evidence>
<evidence type="ECO:0000256" key="6">
    <source>
        <dbReference type="SAM" id="MobiDB-lite"/>
    </source>
</evidence>
<evidence type="ECO:0000313" key="10">
    <source>
        <dbReference type="EMBL" id="TQM16075.1"/>
    </source>
</evidence>
<dbReference type="Pfam" id="PF04542">
    <property type="entry name" value="Sigma70_r2"/>
    <property type="match status" value="1"/>
</dbReference>
<evidence type="ECO:0000259" key="9">
    <source>
        <dbReference type="Pfam" id="PF12680"/>
    </source>
</evidence>
<dbReference type="PANTHER" id="PTHR30173">
    <property type="entry name" value="SIGMA 19 FACTOR"/>
    <property type="match status" value="1"/>
</dbReference>
<dbReference type="InterPro" id="IPR052704">
    <property type="entry name" value="ECF_Sigma-70_Domain"/>
</dbReference>
<protein>
    <submittedName>
        <fullName evidence="10">RNA polymerase sigma-70 factor (ECF subfamily)</fullName>
    </submittedName>
</protein>
<organism evidence="10 11">
    <name type="scientific">Pseudonocardia kunmingensis</name>
    <dbReference type="NCBI Taxonomy" id="630975"/>
    <lineage>
        <taxon>Bacteria</taxon>
        <taxon>Bacillati</taxon>
        <taxon>Actinomycetota</taxon>
        <taxon>Actinomycetes</taxon>
        <taxon>Pseudonocardiales</taxon>
        <taxon>Pseudonocardiaceae</taxon>
        <taxon>Pseudonocardia</taxon>
    </lineage>
</organism>
<comment type="similarity">
    <text evidence="1">Belongs to the sigma-70 factor family. ECF subfamily.</text>
</comment>
<dbReference type="InterPro" id="IPR032710">
    <property type="entry name" value="NTF2-like_dom_sf"/>
</dbReference>
<evidence type="ECO:0000256" key="3">
    <source>
        <dbReference type="ARBA" id="ARBA00023015"/>
    </source>
</evidence>
<feature type="domain" description="SnoaL-like" evidence="9">
    <location>
        <begin position="211"/>
        <end position="265"/>
    </location>
</feature>
<keyword evidence="4" id="KW-0731">Sigma factor</keyword>
<dbReference type="SUPFAM" id="SSF88946">
    <property type="entry name" value="Sigma2 domain of RNA polymerase sigma factors"/>
    <property type="match status" value="1"/>
</dbReference>
<dbReference type="InterPro" id="IPR013325">
    <property type="entry name" value="RNA_pol_sigma_r2"/>
</dbReference>
<dbReference type="Gene3D" id="3.10.450.50">
    <property type="match status" value="1"/>
</dbReference>
<dbReference type="InterPro" id="IPR036388">
    <property type="entry name" value="WH-like_DNA-bd_sf"/>
</dbReference>
<sequence>MSVIEDTSGARPGMSQRGVPDRPSSVRQSSEARLLQEYQQARGRLVGIAHGILGDLGEAEDVVQEAWLRLRRSTDPIGSVTGWLVVTTSRLALDAVGSARRRRENYVGPWLPEPIVTFDHVGAPAPVDPADRVTLAESVSTAVLVVLETLTPAERTAFVLHDVFGLPFGEVAEIVGRTPAAVRQLAARARKHVREGAPRADTDPRRHRAVVDAFTTALENGDVEGLLRLLDPDVVLHSDGGGRVRAARNPVHGADRVARFLAGIQRKRSYRLWPARINAGPGVVLDRDGRPVAAVSLTVVDGRVARVDMVINPDKLARTGAPWKENP</sequence>
<dbReference type="InterPro" id="IPR037401">
    <property type="entry name" value="SnoaL-like"/>
</dbReference>
<dbReference type="PANTHER" id="PTHR30173:SF43">
    <property type="entry name" value="ECF RNA POLYMERASE SIGMA FACTOR SIGI-RELATED"/>
    <property type="match status" value="1"/>
</dbReference>
<dbReference type="InterPro" id="IPR013249">
    <property type="entry name" value="RNA_pol_sigma70_r4_t2"/>
</dbReference>
<gene>
    <name evidence="10" type="ORF">FB558_2878</name>
</gene>
<dbReference type="NCBIfam" id="NF007214">
    <property type="entry name" value="PRK09636.1"/>
    <property type="match status" value="1"/>
</dbReference>
<dbReference type="InterPro" id="IPR013324">
    <property type="entry name" value="RNA_pol_sigma_r3/r4-like"/>
</dbReference>
<evidence type="ECO:0000256" key="4">
    <source>
        <dbReference type="ARBA" id="ARBA00023082"/>
    </source>
</evidence>
<keyword evidence="11" id="KW-1185">Reference proteome</keyword>
<dbReference type="Proteomes" id="UP000315677">
    <property type="component" value="Unassembled WGS sequence"/>
</dbReference>
<evidence type="ECO:0000256" key="2">
    <source>
        <dbReference type="ARBA" id="ARBA00011344"/>
    </source>
</evidence>
<evidence type="ECO:0000313" key="11">
    <source>
        <dbReference type="Proteomes" id="UP000315677"/>
    </source>
</evidence>
<keyword evidence="5" id="KW-0804">Transcription</keyword>
<name>A0A543E398_9PSEU</name>
<dbReference type="NCBIfam" id="TIGR02937">
    <property type="entry name" value="sigma70-ECF"/>
    <property type="match status" value="1"/>
</dbReference>
<accession>A0A543E398</accession>
<feature type="domain" description="RNA polymerase sigma-70 region 2" evidence="7">
    <location>
        <begin position="38"/>
        <end position="101"/>
    </location>
</feature>
<dbReference type="Gene3D" id="1.10.1740.10">
    <property type="match status" value="1"/>
</dbReference>
<proteinExistence type="inferred from homology"/>
<dbReference type="Gene3D" id="1.10.10.10">
    <property type="entry name" value="Winged helix-like DNA-binding domain superfamily/Winged helix DNA-binding domain"/>
    <property type="match status" value="1"/>
</dbReference>
<dbReference type="GO" id="GO:0006352">
    <property type="term" value="P:DNA-templated transcription initiation"/>
    <property type="evidence" value="ECO:0007669"/>
    <property type="project" value="InterPro"/>
</dbReference>
<dbReference type="Pfam" id="PF12680">
    <property type="entry name" value="SnoaL_2"/>
    <property type="match status" value="1"/>
</dbReference>
<dbReference type="InterPro" id="IPR014284">
    <property type="entry name" value="RNA_pol_sigma-70_dom"/>
</dbReference>
<dbReference type="Pfam" id="PF08281">
    <property type="entry name" value="Sigma70_r4_2"/>
    <property type="match status" value="1"/>
</dbReference>
<dbReference type="GO" id="GO:0016987">
    <property type="term" value="F:sigma factor activity"/>
    <property type="evidence" value="ECO:0007669"/>
    <property type="project" value="UniProtKB-KW"/>
</dbReference>
<reference evidence="10 11" key="1">
    <citation type="submission" date="2019-06" db="EMBL/GenBank/DDBJ databases">
        <title>Sequencing the genomes of 1000 actinobacteria strains.</title>
        <authorList>
            <person name="Klenk H.-P."/>
        </authorList>
    </citation>
    <scope>NUCLEOTIDE SEQUENCE [LARGE SCALE GENOMIC DNA]</scope>
    <source>
        <strain evidence="10 11">DSM 45301</strain>
    </source>
</reference>
<dbReference type="SUPFAM" id="SSF88659">
    <property type="entry name" value="Sigma3 and sigma4 domains of RNA polymerase sigma factors"/>
    <property type="match status" value="1"/>
</dbReference>
<dbReference type="SUPFAM" id="SSF54427">
    <property type="entry name" value="NTF2-like"/>
    <property type="match status" value="1"/>
</dbReference>
<comment type="caution">
    <text evidence="10">The sequence shown here is derived from an EMBL/GenBank/DDBJ whole genome shotgun (WGS) entry which is preliminary data.</text>
</comment>
<feature type="domain" description="RNA polymerase sigma factor 70 region 4 type 2" evidence="8">
    <location>
        <begin position="142"/>
        <end position="192"/>
    </location>
</feature>
<dbReference type="EMBL" id="VFPA01000001">
    <property type="protein sequence ID" value="TQM16075.1"/>
    <property type="molecule type" value="Genomic_DNA"/>
</dbReference>
<evidence type="ECO:0000256" key="1">
    <source>
        <dbReference type="ARBA" id="ARBA00010641"/>
    </source>
</evidence>
<feature type="region of interest" description="Disordered" evidence="6">
    <location>
        <begin position="1"/>
        <end position="28"/>
    </location>
</feature>
<evidence type="ECO:0000256" key="5">
    <source>
        <dbReference type="ARBA" id="ARBA00023163"/>
    </source>
</evidence>
<dbReference type="AlphaFoldDB" id="A0A543E398"/>
<comment type="subunit">
    <text evidence="2">Interacts transiently with the RNA polymerase catalytic core formed by RpoA, RpoB, RpoC and RpoZ (2 alpha, 1 beta, 1 beta' and 1 omega subunit) to form the RNA polymerase holoenzyme that can initiate transcription.</text>
</comment>
<dbReference type="InterPro" id="IPR007627">
    <property type="entry name" value="RNA_pol_sigma70_r2"/>
</dbReference>
<keyword evidence="3" id="KW-0805">Transcription regulation</keyword>
<dbReference type="GO" id="GO:0003677">
    <property type="term" value="F:DNA binding"/>
    <property type="evidence" value="ECO:0007669"/>
    <property type="project" value="InterPro"/>
</dbReference>
<evidence type="ECO:0000259" key="7">
    <source>
        <dbReference type="Pfam" id="PF04542"/>
    </source>
</evidence>
<dbReference type="CDD" id="cd06171">
    <property type="entry name" value="Sigma70_r4"/>
    <property type="match status" value="1"/>
</dbReference>